<feature type="region of interest" description="Disordered" evidence="1">
    <location>
        <begin position="167"/>
        <end position="186"/>
    </location>
</feature>
<name>A0A8H7AYV4_9PLEO</name>
<feature type="compositionally biased region" description="Basic residues" evidence="1">
    <location>
        <begin position="14"/>
        <end position="25"/>
    </location>
</feature>
<feature type="compositionally biased region" description="Polar residues" evidence="1">
    <location>
        <begin position="104"/>
        <end position="115"/>
    </location>
</feature>
<feature type="region of interest" description="Disordered" evidence="1">
    <location>
        <begin position="304"/>
        <end position="336"/>
    </location>
</feature>
<accession>A0A8H7AYV4</accession>
<dbReference type="RefSeq" id="XP_038783465.1">
    <property type="nucleotide sequence ID" value="XM_038934120.1"/>
</dbReference>
<dbReference type="GeneID" id="62207298"/>
<evidence type="ECO:0000313" key="2">
    <source>
        <dbReference type="EMBL" id="KAF7673122.1"/>
    </source>
</evidence>
<gene>
    <name evidence="2" type="ORF">GT037_009073</name>
</gene>
<reference evidence="2" key="1">
    <citation type="submission" date="2020-01" db="EMBL/GenBank/DDBJ databases">
        <authorList>
            <person name="Feng Z.H.Z."/>
        </authorList>
    </citation>
    <scope>NUCLEOTIDE SEQUENCE</scope>
    <source>
        <strain evidence="2">CBS107.38</strain>
    </source>
</reference>
<reference evidence="2" key="2">
    <citation type="submission" date="2020-08" db="EMBL/GenBank/DDBJ databases">
        <title>Draft Genome Sequence of Cumin Blight Pathogen Alternaria burnsii.</title>
        <authorList>
            <person name="Feng Z."/>
        </authorList>
    </citation>
    <scope>NUCLEOTIDE SEQUENCE</scope>
    <source>
        <strain evidence="2">CBS107.38</strain>
    </source>
</reference>
<dbReference type="Proteomes" id="UP000596902">
    <property type="component" value="Unassembled WGS sequence"/>
</dbReference>
<dbReference type="Pfam" id="PF07052">
    <property type="entry name" value="Hep_59"/>
    <property type="match status" value="1"/>
</dbReference>
<keyword evidence="3" id="KW-1185">Reference proteome</keyword>
<dbReference type="AlphaFoldDB" id="A0A8H7AYV4"/>
<feature type="region of interest" description="Disordered" evidence="1">
    <location>
        <begin position="191"/>
        <end position="251"/>
    </location>
</feature>
<feature type="compositionally biased region" description="Low complexity" evidence="1">
    <location>
        <begin position="167"/>
        <end position="178"/>
    </location>
</feature>
<dbReference type="EMBL" id="JAAABM010000014">
    <property type="protein sequence ID" value="KAF7673122.1"/>
    <property type="molecule type" value="Genomic_DNA"/>
</dbReference>
<evidence type="ECO:0000256" key="1">
    <source>
        <dbReference type="SAM" id="MobiDB-lite"/>
    </source>
</evidence>
<sequence length="376" mass="42309">MSTAQQDEAPPAVRFKRRKIAHPKRVFAEDDAPTVSASHLPDAATLDDAQPPPKEANDEEESVPNLKEILRNRKRPRDRLKETVRKVEPSRSDLVQAEAPRPDQYTSRFVAQTGQVVDRDDRQMSEYVEARMAEKNYRQYGWPIPSHLQASIVAIAPDLQHTFASSAAARGTSASTDSPADNEHSNRLAAGQGKLEEVDLGPEAAARTEQAWRRWDKGEPEPPASKARRDKYGYAWRKPKANGKTDQDKRRDQMVEAVLQEAKLDFFDSTTPTNPHVNPSVNTDDALVEQFRSEYYESMQARQQARKPAAPTVKGAPPPITGPKLGGSKSARAKMHKLQQEELARKKSGAITNDGRVLERWEWRGMDVKKTIWYSK</sequence>
<evidence type="ECO:0000313" key="3">
    <source>
        <dbReference type="Proteomes" id="UP000596902"/>
    </source>
</evidence>
<protein>
    <submittedName>
        <fullName evidence="2">Uncharacterized protein</fullName>
    </submittedName>
</protein>
<feature type="compositionally biased region" description="Basic and acidic residues" evidence="1">
    <location>
        <begin position="79"/>
        <end position="91"/>
    </location>
</feature>
<feature type="compositionally biased region" description="Basic and acidic residues" evidence="1">
    <location>
        <begin position="210"/>
        <end position="220"/>
    </location>
</feature>
<dbReference type="InterPro" id="IPR010756">
    <property type="entry name" value="Tls1-like"/>
</dbReference>
<organism evidence="2 3">
    <name type="scientific">Alternaria burnsii</name>
    <dbReference type="NCBI Taxonomy" id="1187904"/>
    <lineage>
        <taxon>Eukaryota</taxon>
        <taxon>Fungi</taxon>
        <taxon>Dikarya</taxon>
        <taxon>Ascomycota</taxon>
        <taxon>Pezizomycotina</taxon>
        <taxon>Dothideomycetes</taxon>
        <taxon>Pleosporomycetidae</taxon>
        <taxon>Pleosporales</taxon>
        <taxon>Pleosporineae</taxon>
        <taxon>Pleosporaceae</taxon>
        <taxon>Alternaria</taxon>
        <taxon>Alternaria sect. Alternaria</taxon>
    </lineage>
</organism>
<comment type="caution">
    <text evidence="2">The sequence shown here is derived from an EMBL/GenBank/DDBJ whole genome shotgun (WGS) entry which is preliminary data.</text>
</comment>
<feature type="region of interest" description="Disordered" evidence="1">
    <location>
        <begin position="1"/>
        <end position="117"/>
    </location>
</feature>
<proteinExistence type="predicted"/>